<protein>
    <submittedName>
        <fullName evidence="1">Uncharacterized protein</fullName>
    </submittedName>
</protein>
<sequence length="177" mass="19834">MTDVPVISALSFINDEWGQKYELYSPGRNYLYTGKVPQVGQLTETLVVDFMGNQFQLSGIVAEVNPIETWKASISNGIRELRDQASLYVQDTSATPCIVGFGLATIAAPSRDPTTATLKQGVGLQKGRIYRIEYKADDTRQNLYTVQRVTELPMEYVHMLPPIAIDFFLHNSALWQV</sequence>
<proteinExistence type="predicted"/>
<organism evidence="1">
    <name type="scientific">Phaeodactylum tricornutum</name>
    <name type="common">Diatom</name>
    <dbReference type="NCBI Taxonomy" id="2850"/>
    <lineage>
        <taxon>Eukaryota</taxon>
        <taxon>Sar</taxon>
        <taxon>Stramenopiles</taxon>
        <taxon>Ochrophyta</taxon>
        <taxon>Bacillariophyta</taxon>
        <taxon>Bacillariophyceae</taxon>
        <taxon>Bacillariophycidae</taxon>
        <taxon>Naviculales</taxon>
        <taxon>Phaeodactylaceae</taxon>
        <taxon>Phaeodactylum</taxon>
    </lineage>
</organism>
<dbReference type="Proteomes" id="UP000836788">
    <property type="component" value="Chromosome 18"/>
</dbReference>
<gene>
    <name evidence="1" type="ORF">PTTT1_LOCUS21835</name>
</gene>
<reference evidence="1" key="1">
    <citation type="submission" date="2022-02" db="EMBL/GenBank/DDBJ databases">
        <authorList>
            <person name="Giguere J D."/>
        </authorList>
    </citation>
    <scope>NUCLEOTIDE SEQUENCE</scope>
    <source>
        <strain evidence="1">CCAP 1055/1</strain>
    </source>
</reference>
<evidence type="ECO:0000313" key="1">
    <source>
        <dbReference type="EMBL" id="CAG9283142.1"/>
    </source>
</evidence>
<name>A0A8J9X6H6_PHATR</name>
<dbReference type="EMBL" id="OU594959">
    <property type="protein sequence ID" value="CAG9283142.1"/>
    <property type="molecule type" value="Genomic_DNA"/>
</dbReference>
<accession>A0A8J9X6H6</accession>
<dbReference type="AlphaFoldDB" id="A0A8J9X6H6"/>